<comment type="caution">
    <text evidence="21">The sequence shown here is derived from an EMBL/GenBank/DDBJ whole genome shotgun (WGS) entry which is preliminary data.</text>
</comment>
<keyword evidence="22" id="KW-1185">Reference proteome</keyword>
<dbReference type="InterPro" id="IPR000432">
    <property type="entry name" value="DNA_mismatch_repair_MutS_C"/>
</dbReference>
<dbReference type="FunFam" id="3.20.20.140:FF:000032">
    <property type="entry name" value="Allantoinase Dal1"/>
    <property type="match status" value="1"/>
</dbReference>
<dbReference type="Pfam" id="PF24890">
    <property type="entry name" value="ALN_composite"/>
    <property type="match status" value="2"/>
</dbReference>
<comment type="pathway">
    <text evidence="3">Nitrogen metabolism; (S)-allantoin degradation; allantoate from (S)-allantoin: step 1/1.</text>
</comment>
<dbReference type="InterPro" id="IPR036063">
    <property type="entry name" value="Smr_dom_sf"/>
</dbReference>
<dbReference type="SMART" id="SM00533">
    <property type="entry name" value="MUTSd"/>
    <property type="match status" value="1"/>
</dbReference>
<dbReference type="InterPro" id="IPR005747">
    <property type="entry name" value="MutS2"/>
</dbReference>
<proteinExistence type="inferred from homology"/>
<evidence type="ECO:0000313" key="21">
    <source>
        <dbReference type="EMBL" id="KAK3009429.1"/>
    </source>
</evidence>
<evidence type="ECO:0000256" key="11">
    <source>
        <dbReference type="ARBA" id="ARBA00022759"/>
    </source>
</evidence>
<feature type="transmembrane region" description="Helical" evidence="19">
    <location>
        <begin position="7"/>
        <end position="27"/>
    </location>
</feature>
<dbReference type="Pfam" id="PF00488">
    <property type="entry name" value="MutS_V"/>
    <property type="match status" value="1"/>
</dbReference>
<dbReference type="NCBIfam" id="TIGR03178">
    <property type="entry name" value="allantoinase"/>
    <property type="match status" value="1"/>
</dbReference>
<evidence type="ECO:0000256" key="5">
    <source>
        <dbReference type="ARBA" id="ARBA00011881"/>
    </source>
</evidence>
<dbReference type="Pfam" id="PF01713">
    <property type="entry name" value="Smr"/>
    <property type="match status" value="1"/>
</dbReference>
<feature type="coiled-coil region" evidence="18">
    <location>
        <begin position="1216"/>
        <end position="1265"/>
    </location>
</feature>
<dbReference type="GO" id="GO:0004519">
    <property type="term" value="F:endonuclease activity"/>
    <property type="evidence" value="ECO:0007669"/>
    <property type="project" value="UniProtKB-KW"/>
</dbReference>
<keyword evidence="16" id="KW-0238">DNA-binding</keyword>
<dbReference type="PANTHER" id="PTHR48466">
    <property type="entry name" value="OS10G0509000 PROTEIN-RELATED"/>
    <property type="match status" value="1"/>
</dbReference>
<organism evidence="21 22">
    <name type="scientific">Escallonia herrerae</name>
    <dbReference type="NCBI Taxonomy" id="1293975"/>
    <lineage>
        <taxon>Eukaryota</taxon>
        <taxon>Viridiplantae</taxon>
        <taxon>Streptophyta</taxon>
        <taxon>Embryophyta</taxon>
        <taxon>Tracheophyta</taxon>
        <taxon>Spermatophyta</taxon>
        <taxon>Magnoliopsida</taxon>
        <taxon>eudicotyledons</taxon>
        <taxon>Gunneridae</taxon>
        <taxon>Pentapetalae</taxon>
        <taxon>asterids</taxon>
        <taxon>campanulids</taxon>
        <taxon>Escalloniales</taxon>
        <taxon>Escalloniaceae</taxon>
        <taxon>Escallonia</taxon>
    </lineage>
</organism>
<evidence type="ECO:0000259" key="20">
    <source>
        <dbReference type="PROSITE" id="PS50828"/>
    </source>
</evidence>
<dbReference type="GO" id="GO:0045910">
    <property type="term" value="P:negative regulation of DNA recombination"/>
    <property type="evidence" value="ECO:0007669"/>
    <property type="project" value="InterPro"/>
</dbReference>
<dbReference type="Gene3D" id="3.40.50.300">
    <property type="entry name" value="P-loop containing nucleotide triphosphate hydrolases"/>
    <property type="match status" value="1"/>
</dbReference>
<evidence type="ECO:0000256" key="18">
    <source>
        <dbReference type="SAM" id="Coils"/>
    </source>
</evidence>
<evidence type="ECO:0000256" key="6">
    <source>
        <dbReference type="ARBA" id="ARBA00012863"/>
    </source>
</evidence>
<dbReference type="Pfam" id="PF20297">
    <property type="entry name" value="MSSS"/>
    <property type="match status" value="1"/>
</dbReference>
<dbReference type="Proteomes" id="UP001188597">
    <property type="component" value="Unassembled WGS sequence"/>
</dbReference>
<sequence length="1473" mass="162687">MEPLRWRLMALLPLVASFILFYFNYYFKSSASECSLLPHNHYWIVSKRIVTPKGIISGAVPSCSFFPVLMVNYFDQLWNGAVEVNGGNIISVVKEDDWRGNARSKSVLDYGEAVVMPGLIDVHAHLDDPGRTEWEGFPSGTRAAAAGGITTLIDMPLNSFPSTVSEETFKLKLNAAEGRIYINVGFWGGLVPENAFNASALEGLLRAGVLGLKSFLCPSGINDFPMTNASHIKEGLSSLAKYKRPLLVHAEIPQEPEDYVKGEDGADDVRSYSTYLKTRPASWEEAAIRELLAVTIDTRSGGSAEGAHLHVVHLSDARSSLNLIKEAKKRGDSITVETCPHYLAFSAEEIQNGDTRFKCSPPIRDAANKEQLWEALLDGHIDMLSSDHSPSVPELKLFDDGDFLRAWGGISSLQFVLPVTWSFGRNFGVTLEQLVSWWSEKPAKLAGQDLKGAIAPGYHADIVVWEPEVEFDLNDNHPIYLKHPIQPSFALSSAAFLEAFWLSPTRPASVPGEHLLVGKYKNTQTTTFKTSHLLQMELCNTFGFTTVKPPPPPILCRRFKSHHHRPTAFSFSSSTTTPTPSGRLALAESLQNETLQTLEWSSVCDQLAAFTSTATGSTLARTGLVPLGRSPDESRKLLAQTAAAVALPRPLDFSGIEDVTGIVDASVAARIYKEKLFLKEMLHLENNACFSNYSAPQNIKLMHEHHSSSNAQIHWIPSILLHSNRYSPLLEILQNCNFLMELEQKIGFCIDCTFSMILDRASEDLEIIRSERKWNMENLESLLKQVSARIFQAGGMERPLVTKRRSRMCVGVRSSRRSLVPGGVVLNVSSSGATYFMEPKEAVDLNNMEVRLSNSEKIEEQAILSLLTSEIAEFKTEIKYLLDKILEVDFASARAAHARWMNGVCPVLSSKVSKGVASDGSDALSIDIDGIQHPLLLETSLRRLPDLIASRSRSSVPLDEGNDTINSENFLSTSDFPVPIDIKIKRGTRVVVISGPNTGGKTASMKTLGLSSVMLKAGMFLPARNNPRLPWFDLILADIGDQQSLEQNLSTFSGHLSRLCKILEVASDKSLILIDEIGSGTDPSEGVALSASILQYLKGRVNLAVVTTHYADLSCLKEKDKRFENAAMEFSLETLQPTYRILWGSTGESNALSIAKSIGFDEKVIERAQTWVGRLMPEKDQKRKGLLYLSLVEERSRLETQARRAASLHADITNLYNEIQDEAEDIDSREAALKAKETQQIQGELNAAKSQIETVVKQFENLLQTAGLDQFNSLLKTSESEIASIVEAHRPTDFLVKEIDGPSFTPQVGEQVLLKELGNKLATVVEAPGDDDTVLVQYGKLRVRASVSSMRALPGNDTNTSTSAVTRLKKQGQRNRNFRKTLQDMRADVSYGPVVQTSKNTVDLRGMRVEEASHHLNMAIVGKGSNSVLFVIHGMGTGILKECTYEILRKHPRVSKFEQESPMNYGCTVAYIK</sequence>
<keyword evidence="7" id="KW-0540">Nuclease</keyword>
<keyword evidence="14" id="KW-0067">ATP-binding</keyword>
<comment type="catalytic activity">
    <reaction evidence="1">
        <text>(S)-allantoin + H2O = allantoate + H(+)</text>
        <dbReference type="Rhea" id="RHEA:17029"/>
        <dbReference type="ChEBI" id="CHEBI:15377"/>
        <dbReference type="ChEBI" id="CHEBI:15378"/>
        <dbReference type="ChEBI" id="CHEBI:15678"/>
        <dbReference type="ChEBI" id="CHEBI:17536"/>
        <dbReference type="EC" id="3.5.2.5"/>
    </reaction>
</comment>
<dbReference type="SMART" id="SM00463">
    <property type="entry name" value="SMR"/>
    <property type="match status" value="1"/>
</dbReference>
<evidence type="ECO:0000256" key="12">
    <source>
        <dbReference type="ARBA" id="ARBA00022801"/>
    </source>
</evidence>
<keyword evidence="11" id="KW-0255">Endonuclease</keyword>
<dbReference type="SUPFAM" id="SSF48334">
    <property type="entry name" value="DNA repair protein MutS, domain III"/>
    <property type="match status" value="1"/>
</dbReference>
<dbReference type="NCBIfam" id="TIGR01069">
    <property type="entry name" value="mutS2"/>
    <property type="match status" value="1"/>
</dbReference>
<evidence type="ECO:0000256" key="19">
    <source>
        <dbReference type="SAM" id="Phobius"/>
    </source>
</evidence>
<dbReference type="PANTHER" id="PTHR48466:SF1">
    <property type="entry name" value="SMR DOMAIN-CONTAINING PROTEIN"/>
    <property type="match status" value="1"/>
</dbReference>
<comment type="cofactor">
    <cofactor evidence="2">
        <name>Zn(2+)</name>
        <dbReference type="ChEBI" id="CHEBI:29105"/>
    </cofactor>
</comment>
<comment type="subunit">
    <text evidence="5">Homotetramer.</text>
</comment>
<dbReference type="InterPro" id="IPR027417">
    <property type="entry name" value="P-loop_NTPase"/>
</dbReference>
<dbReference type="SUPFAM" id="SSF52540">
    <property type="entry name" value="P-loop containing nucleoside triphosphate hydrolases"/>
    <property type="match status" value="1"/>
</dbReference>
<dbReference type="Pfam" id="PF01979">
    <property type="entry name" value="Amidohydro_1"/>
    <property type="match status" value="1"/>
</dbReference>
<evidence type="ECO:0000256" key="7">
    <source>
        <dbReference type="ARBA" id="ARBA00022722"/>
    </source>
</evidence>
<keyword evidence="9" id="KW-0699">rRNA-binding</keyword>
<dbReference type="FunFam" id="3.40.50.300:FF:001814">
    <property type="entry name" value="DNA mismatch repair protein MutS type 2"/>
    <property type="match status" value="1"/>
</dbReference>
<evidence type="ECO:0000256" key="10">
    <source>
        <dbReference type="ARBA" id="ARBA00022741"/>
    </source>
</evidence>
<keyword evidence="19" id="KW-1133">Transmembrane helix</keyword>
<comment type="function">
    <text evidence="17">Catalyzes the conversion of allantoin (5-ureidohydantoin) to allantoate by hydrolytic cleavage of the five-member hydantoin ring. Catalyzes the first step of the ureide allantoin degradation followed by the sequential activity of AAH, UGLYAH and UAH which allows a complete purine breakdown without the intermediate generation of urea.</text>
</comment>
<dbReference type="GO" id="GO:0008270">
    <property type="term" value="F:zinc ion binding"/>
    <property type="evidence" value="ECO:0007669"/>
    <property type="project" value="InterPro"/>
</dbReference>
<dbReference type="InterPro" id="IPR056854">
    <property type="entry name" value="ALN_composite"/>
</dbReference>
<dbReference type="EMBL" id="JAVXUP010001648">
    <property type="protein sequence ID" value="KAK3009429.1"/>
    <property type="molecule type" value="Genomic_DNA"/>
</dbReference>
<evidence type="ECO:0000256" key="16">
    <source>
        <dbReference type="ARBA" id="ARBA00023125"/>
    </source>
</evidence>
<keyword evidence="13" id="KW-0862">Zinc</keyword>
<dbReference type="GO" id="GO:0016887">
    <property type="term" value="F:ATP hydrolysis activity"/>
    <property type="evidence" value="ECO:0007669"/>
    <property type="project" value="InterPro"/>
</dbReference>
<dbReference type="InterPro" id="IPR036187">
    <property type="entry name" value="DNA_mismatch_repair_MutS_sf"/>
</dbReference>
<keyword evidence="19" id="KW-0812">Transmembrane</keyword>
<dbReference type="InterPro" id="IPR017593">
    <property type="entry name" value="Allantoinase"/>
</dbReference>
<protein>
    <recommendedName>
        <fullName evidence="6">allantoinase</fullName>
        <ecNumber evidence="6">3.5.2.5</ecNumber>
    </recommendedName>
</protein>
<dbReference type="Gene3D" id="3.30.1370.110">
    <property type="match status" value="1"/>
</dbReference>
<dbReference type="SUPFAM" id="SSF51338">
    <property type="entry name" value="Composite domain of metallo-dependent hydrolases"/>
    <property type="match status" value="1"/>
</dbReference>
<dbReference type="GO" id="GO:0140664">
    <property type="term" value="F:ATP-dependent DNA damage sensor activity"/>
    <property type="evidence" value="ECO:0007669"/>
    <property type="project" value="InterPro"/>
</dbReference>
<dbReference type="Gene3D" id="3.20.20.140">
    <property type="entry name" value="Metal-dependent hydrolases"/>
    <property type="match status" value="1"/>
</dbReference>
<evidence type="ECO:0000256" key="15">
    <source>
        <dbReference type="ARBA" id="ARBA00022884"/>
    </source>
</evidence>
<evidence type="ECO:0000256" key="2">
    <source>
        <dbReference type="ARBA" id="ARBA00001947"/>
    </source>
</evidence>
<dbReference type="GO" id="GO:0030983">
    <property type="term" value="F:mismatched DNA binding"/>
    <property type="evidence" value="ECO:0007669"/>
    <property type="project" value="InterPro"/>
</dbReference>
<dbReference type="InterPro" id="IPR002625">
    <property type="entry name" value="Smr_dom"/>
</dbReference>
<keyword evidence="12" id="KW-0378">Hydrolase</keyword>
<dbReference type="PROSITE" id="PS00486">
    <property type="entry name" value="DNA_MISMATCH_REPAIR_2"/>
    <property type="match status" value="1"/>
</dbReference>
<name>A0AA88VL81_9ASTE</name>
<gene>
    <name evidence="21" type="ORF">RJ639_014138</name>
</gene>
<dbReference type="EC" id="3.5.2.5" evidence="6"/>
<evidence type="ECO:0000256" key="8">
    <source>
        <dbReference type="ARBA" id="ARBA00022723"/>
    </source>
</evidence>
<keyword evidence="10" id="KW-0547">Nucleotide-binding</keyword>
<evidence type="ECO:0000256" key="9">
    <source>
        <dbReference type="ARBA" id="ARBA00022730"/>
    </source>
</evidence>
<dbReference type="GO" id="GO:0000256">
    <property type="term" value="P:allantoin catabolic process"/>
    <property type="evidence" value="ECO:0007669"/>
    <property type="project" value="InterPro"/>
</dbReference>
<feature type="domain" description="Smr" evidence="20">
    <location>
        <begin position="1402"/>
        <end position="1473"/>
    </location>
</feature>
<dbReference type="InterPro" id="IPR045076">
    <property type="entry name" value="MutS"/>
</dbReference>
<evidence type="ECO:0000256" key="3">
    <source>
        <dbReference type="ARBA" id="ARBA00004968"/>
    </source>
</evidence>
<keyword evidence="19" id="KW-0472">Membrane</keyword>
<keyword evidence="8" id="KW-0479">Metal-binding</keyword>
<keyword evidence="15" id="KW-0694">RNA-binding</keyword>
<dbReference type="SMART" id="SM00534">
    <property type="entry name" value="MUTSac"/>
    <property type="match status" value="1"/>
</dbReference>
<evidence type="ECO:0000256" key="13">
    <source>
        <dbReference type="ARBA" id="ARBA00022833"/>
    </source>
</evidence>
<dbReference type="SUPFAM" id="SSF160443">
    <property type="entry name" value="SMR domain-like"/>
    <property type="match status" value="1"/>
</dbReference>
<dbReference type="GO" id="GO:0050897">
    <property type="term" value="F:cobalt ion binding"/>
    <property type="evidence" value="ECO:0007669"/>
    <property type="project" value="InterPro"/>
</dbReference>
<dbReference type="GO" id="GO:0005524">
    <property type="term" value="F:ATP binding"/>
    <property type="evidence" value="ECO:0007669"/>
    <property type="project" value="UniProtKB-KW"/>
</dbReference>
<dbReference type="FunFam" id="3.30.1370.110:FF:000004">
    <property type="entry name" value="Endonuclease MutS2"/>
    <property type="match status" value="1"/>
</dbReference>
<dbReference type="SUPFAM" id="SSF51556">
    <property type="entry name" value="Metallo-dependent hydrolases"/>
    <property type="match status" value="1"/>
</dbReference>
<dbReference type="GO" id="GO:0019843">
    <property type="term" value="F:rRNA binding"/>
    <property type="evidence" value="ECO:0007669"/>
    <property type="project" value="UniProtKB-KW"/>
</dbReference>
<dbReference type="InterPro" id="IPR011059">
    <property type="entry name" value="Metal-dep_hydrolase_composite"/>
</dbReference>
<keyword evidence="18" id="KW-0175">Coiled coil</keyword>
<dbReference type="GO" id="GO:0006298">
    <property type="term" value="P:mismatch repair"/>
    <property type="evidence" value="ECO:0007669"/>
    <property type="project" value="InterPro"/>
</dbReference>
<dbReference type="PROSITE" id="PS50828">
    <property type="entry name" value="SMR"/>
    <property type="match status" value="1"/>
</dbReference>
<evidence type="ECO:0000256" key="14">
    <source>
        <dbReference type="ARBA" id="ARBA00022840"/>
    </source>
</evidence>
<dbReference type="InterPro" id="IPR006680">
    <property type="entry name" value="Amidohydro-rel"/>
</dbReference>
<accession>A0AA88VL81</accession>
<dbReference type="GO" id="GO:0004038">
    <property type="term" value="F:allantoinase activity"/>
    <property type="evidence" value="ECO:0007669"/>
    <property type="project" value="UniProtKB-EC"/>
</dbReference>
<dbReference type="InterPro" id="IPR032466">
    <property type="entry name" value="Metal_Hydrolase"/>
</dbReference>
<evidence type="ECO:0000256" key="1">
    <source>
        <dbReference type="ARBA" id="ARBA00001756"/>
    </source>
</evidence>
<evidence type="ECO:0000313" key="22">
    <source>
        <dbReference type="Proteomes" id="UP001188597"/>
    </source>
</evidence>
<dbReference type="InterPro" id="IPR007696">
    <property type="entry name" value="DNA_mismatch_repair_MutS_core"/>
</dbReference>
<reference evidence="21" key="1">
    <citation type="submission" date="2022-12" db="EMBL/GenBank/DDBJ databases">
        <title>Draft genome assemblies for two species of Escallonia (Escalloniales).</title>
        <authorList>
            <person name="Chanderbali A."/>
            <person name="Dervinis C."/>
            <person name="Anghel I."/>
            <person name="Soltis D."/>
            <person name="Soltis P."/>
            <person name="Zapata F."/>
        </authorList>
    </citation>
    <scope>NUCLEOTIDE SEQUENCE</scope>
    <source>
        <strain evidence="21">UCBG64.0493</strain>
        <tissue evidence="21">Leaf</tissue>
    </source>
</reference>
<dbReference type="InterPro" id="IPR046893">
    <property type="entry name" value="MSSS"/>
</dbReference>
<comment type="similarity">
    <text evidence="4">Belongs to the metallo-dependent hydrolases superfamily. Allantoinase family.</text>
</comment>
<evidence type="ECO:0000256" key="4">
    <source>
        <dbReference type="ARBA" id="ARBA00010368"/>
    </source>
</evidence>
<evidence type="ECO:0000256" key="17">
    <source>
        <dbReference type="ARBA" id="ARBA00053421"/>
    </source>
</evidence>